<gene>
    <name evidence="1" type="ORF">TWF718_002766</name>
</gene>
<dbReference type="Proteomes" id="UP001313282">
    <property type="component" value="Unassembled WGS sequence"/>
</dbReference>
<evidence type="ECO:0000313" key="1">
    <source>
        <dbReference type="EMBL" id="KAK6330566.1"/>
    </source>
</evidence>
<protein>
    <submittedName>
        <fullName evidence="1">Uncharacterized protein</fullName>
    </submittedName>
</protein>
<sequence>MHDEFYDNIEDCPVTPDKHDGYLCICRDPTTHIHCLPCMTKIIWKYTDLQVSMPTSSAINSKLQPKPIDWQTLITRIRSVTPKPVESTMSIPNPCLCQERCKAIILSEDPIATVTSYVENAPPDSQLPRCTHRAASLASSEGNPKFLPRTIARPYIHDESQGRQMGMAYEQNIAASVICRARETPTLIKNQENHVHYWTRLNYDSKEKGYNAWSTEPAVTPTTPLAKFYERFSEDKICHAVCVGRKSALEYSTCRLLESCSMTWAIDVGTLEYPSCGQCDVDVMTLSYATAVDTVDRIRDGMTGEIYNIHNCVGRQRELALEIWKNFLLHGVDRGFCCKRSEKIYRVIRNTNAWIFANPVYYAHVLAQQEGVLEFVEALNQYLMRAVARSQSHDGCKDVSKEGPALVDEIIQQITATRLLDFLIYFCA</sequence>
<keyword evidence="2" id="KW-1185">Reference proteome</keyword>
<name>A0AAN8MGN4_9PEZI</name>
<accession>A0AAN8MGN4</accession>
<dbReference type="EMBL" id="JAVHNR010000011">
    <property type="protein sequence ID" value="KAK6330566.1"/>
    <property type="molecule type" value="Genomic_DNA"/>
</dbReference>
<dbReference type="AlphaFoldDB" id="A0AAN8MGN4"/>
<evidence type="ECO:0000313" key="2">
    <source>
        <dbReference type="Proteomes" id="UP001313282"/>
    </source>
</evidence>
<organism evidence="1 2">
    <name type="scientific">Orbilia javanica</name>
    <dbReference type="NCBI Taxonomy" id="47235"/>
    <lineage>
        <taxon>Eukaryota</taxon>
        <taxon>Fungi</taxon>
        <taxon>Dikarya</taxon>
        <taxon>Ascomycota</taxon>
        <taxon>Pezizomycotina</taxon>
        <taxon>Orbiliomycetes</taxon>
        <taxon>Orbiliales</taxon>
        <taxon>Orbiliaceae</taxon>
        <taxon>Orbilia</taxon>
    </lineage>
</organism>
<proteinExistence type="predicted"/>
<reference evidence="1 2" key="1">
    <citation type="submission" date="2019-10" db="EMBL/GenBank/DDBJ databases">
        <authorList>
            <person name="Palmer J.M."/>
        </authorList>
    </citation>
    <scope>NUCLEOTIDE SEQUENCE [LARGE SCALE GENOMIC DNA]</scope>
    <source>
        <strain evidence="1 2">TWF718</strain>
    </source>
</reference>
<comment type="caution">
    <text evidence="1">The sequence shown here is derived from an EMBL/GenBank/DDBJ whole genome shotgun (WGS) entry which is preliminary data.</text>
</comment>